<feature type="region of interest" description="Disordered" evidence="1">
    <location>
        <begin position="489"/>
        <end position="546"/>
    </location>
</feature>
<feature type="compositionally biased region" description="Polar residues" evidence="1">
    <location>
        <begin position="173"/>
        <end position="190"/>
    </location>
</feature>
<evidence type="ECO:0008006" key="4">
    <source>
        <dbReference type="Google" id="ProtNLM"/>
    </source>
</evidence>
<sequence>MDLSPHDVLGEGIMWAEREISDSSSVGKRLSLEGFESPNKRHSRGVPMQFYRRLWHTLEGRHEFTDQTQTYKASGSTELTKRSHLGSTNHPRSTTHVVLGDITGYSKLDFSVNIKRSTTSASHPLLDRFSLQSAPIHSTYQQPEQEPESEPEPEPEHQPQPQSRTPPQLRAPQPTTKPLISTEQLLSNRQRTSHRALTKFDELSKHYSTSISTGTSPLSLGSVSKRRHSLTLYSESDGDDTSFRSRDTPNYTQKHRPRDYAIDLVDSSARLSSEDSLKDYKIKEESVEYDPQFKRESVLQTQSFFDQPADINRKISVKLEPDARIKSEDARQDVDDDIELTAKGLHAPLELLRSDDQITSKQTISINTAGPNDRSPIVSREISKQLTFPDIFEPSTPDDNDPLLRPPPFQPSKIPDLESTSSSNRSDQNISFQSNLDPIVENTTPPDSDDSSEHDDESIQIDMPEIDQQISDDQQPDDGIHIDIPAIEPHDELPGEVSPTTFEKELSKQQSIEQGDLSTAKPVSSMPISKSTSEESVSDDDFEEGPNGLTSLFSELTLGRIEKRRVQPDAQVAIATAINKRLVRYSLGNKRANTAFYEAVSQKADEMLTQMMKDLEAIVIHRGGREINVSDAKVLCSRYKTHRPYDPPRTQINEITNYTRAKLPLETVHKFEDAMRENN</sequence>
<feature type="compositionally biased region" description="Acidic residues" evidence="1">
    <location>
        <begin position="447"/>
        <end position="457"/>
    </location>
</feature>
<dbReference type="Gene3D" id="1.10.20.10">
    <property type="entry name" value="Histone, subunit A"/>
    <property type="match status" value="1"/>
</dbReference>
<protein>
    <recommendedName>
        <fullName evidence="4">CENP-T/Histone H4 histone fold domain-containing protein</fullName>
    </recommendedName>
</protein>
<organism evidence="2 3">
    <name type="scientific">Diutina rugosa</name>
    <name type="common">Yeast</name>
    <name type="synonym">Candida rugosa</name>
    <dbReference type="NCBI Taxonomy" id="5481"/>
    <lineage>
        <taxon>Eukaryota</taxon>
        <taxon>Fungi</taxon>
        <taxon>Dikarya</taxon>
        <taxon>Ascomycota</taxon>
        <taxon>Saccharomycotina</taxon>
        <taxon>Pichiomycetes</taxon>
        <taxon>Debaryomycetaceae</taxon>
        <taxon>Diutina</taxon>
    </lineage>
</organism>
<dbReference type="InterPro" id="IPR009072">
    <property type="entry name" value="Histone-fold"/>
</dbReference>
<feature type="region of interest" description="Disordered" evidence="1">
    <location>
        <begin position="73"/>
        <end position="94"/>
    </location>
</feature>
<reference evidence="2 3" key="1">
    <citation type="submission" date="2019-07" db="EMBL/GenBank/DDBJ databases">
        <title>Genome assembly of two rare yeast pathogens: Diutina rugosa and Trichomonascus ciferrii.</title>
        <authorList>
            <person name="Mixao V."/>
            <person name="Saus E."/>
            <person name="Hansen A."/>
            <person name="Lass-Flor C."/>
            <person name="Gabaldon T."/>
        </authorList>
    </citation>
    <scope>NUCLEOTIDE SEQUENCE [LARGE SCALE GENOMIC DNA]</scope>
    <source>
        <strain evidence="2 3">CBS 613</strain>
    </source>
</reference>
<evidence type="ECO:0000313" key="2">
    <source>
        <dbReference type="EMBL" id="KAA8908256.1"/>
    </source>
</evidence>
<feature type="region of interest" description="Disordered" evidence="1">
    <location>
        <begin position="385"/>
        <end position="457"/>
    </location>
</feature>
<dbReference type="AlphaFoldDB" id="A0A642UZ68"/>
<comment type="caution">
    <text evidence="2">The sequence shown here is derived from an EMBL/GenBank/DDBJ whole genome shotgun (WGS) entry which is preliminary data.</text>
</comment>
<dbReference type="GeneID" id="54778878"/>
<dbReference type="EMBL" id="SWFT01000009">
    <property type="protein sequence ID" value="KAA8908256.1"/>
    <property type="molecule type" value="Genomic_DNA"/>
</dbReference>
<feature type="region of interest" description="Disordered" evidence="1">
    <location>
        <begin position="138"/>
        <end position="193"/>
    </location>
</feature>
<feature type="compositionally biased region" description="Polar residues" evidence="1">
    <location>
        <begin position="418"/>
        <end position="446"/>
    </location>
</feature>
<evidence type="ECO:0000256" key="1">
    <source>
        <dbReference type="SAM" id="MobiDB-lite"/>
    </source>
</evidence>
<keyword evidence="3" id="KW-1185">Reference proteome</keyword>
<accession>A0A642UZ68</accession>
<dbReference type="RefSeq" id="XP_034014941.1">
    <property type="nucleotide sequence ID" value="XM_034154880.1"/>
</dbReference>
<feature type="region of interest" description="Disordered" evidence="1">
    <location>
        <begin position="232"/>
        <end position="255"/>
    </location>
</feature>
<evidence type="ECO:0000313" key="3">
    <source>
        <dbReference type="Proteomes" id="UP000449547"/>
    </source>
</evidence>
<dbReference type="VEuPathDB" id="FungiDB:DIURU_000225"/>
<dbReference type="Proteomes" id="UP000449547">
    <property type="component" value="Unassembled WGS sequence"/>
</dbReference>
<feature type="compositionally biased region" description="Polar residues" evidence="1">
    <location>
        <begin position="508"/>
        <end position="517"/>
    </location>
</feature>
<name>A0A642UZ68_DIURU</name>
<feature type="compositionally biased region" description="Polar residues" evidence="1">
    <location>
        <begin position="85"/>
        <end position="94"/>
    </location>
</feature>
<proteinExistence type="predicted"/>
<gene>
    <name evidence="2" type="ORF">DIURU_000225</name>
</gene>
<dbReference type="GO" id="GO:0046982">
    <property type="term" value="F:protein heterodimerization activity"/>
    <property type="evidence" value="ECO:0007669"/>
    <property type="project" value="InterPro"/>
</dbReference>